<sequence>MDRSFSLAKAYEKYFRIGAAVSPRQIKAHHDLLLQHFNSLTPENEMKYEPTEPEEGRFCFEGSDPVFAMAREMGIKVRAHAPVWHNQTPDWMYRDGDRPAAPELIYERIDAHSKALCERYGRDVYAWDVVNEAARDDVPDPEKNPGESDVYRNSEYFRLCGPGFIEAAFRSMDKYAPDAQLFYNDYSECIPAKRDRIVRLIRNLQEKGCRVDGIGMQQHHMGPPDYDEIKRSIEIYAGLGLRIHITELDVGTGATLTGQPPRLKPGDPGFEEMIREAMTATSEKLEKINGIYVKLFEIYRSYADVIDCVTTWGIADDWTWLDGFGSNWRLHIKQHPLLFDEQEQPKPCVRQLMEAVK</sequence>
<proteinExistence type="inferred from homology"/>
<reference evidence="8" key="1">
    <citation type="journal article" date="2013" name="PLoS ONE">
        <title>Metagenomic insights into the carbohydrate-active enzymes carried by the microorganisms adhering to solid digesta in the rumen of cows.</title>
        <authorList>
            <person name="Wang L."/>
            <person name="Hatem A."/>
            <person name="Catalyurek U.V."/>
            <person name="Morrison M."/>
            <person name="Yu Z."/>
        </authorList>
    </citation>
    <scope>NUCLEOTIDE SEQUENCE</scope>
</reference>
<evidence type="ECO:0000256" key="4">
    <source>
        <dbReference type="ARBA" id="ARBA00023326"/>
    </source>
</evidence>
<comment type="similarity">
    <text evidence="6">Belongs to the glycosyl hydrolase 10 (cellulase F) family.</text>
</comment>
<feature type="active site" description="Nucleophile" evidence="5">
    <location>
        <position position="247"/>
    </location>
</feature>
<keyword evidence="8" id="KW-0858">Xylan degradation</keyword>
<accession>W0FNB9</accession>
<dbReference type="InterPro" id="IPR017853">
    <property type="entry name" value="GH"/>
</dbReference>
<comment type="catalytic activity">
    <reaction evidence="6">
        <text>Endohydrolysis of (1-&gt;4)-beta-D-xylosidic linkages in xylans.</text>
        <dbReference type="EC" id="3.2.1.8"/>
    </reaction>
</comment>
<dbReference type="Gene3D" id="3.20.20.80">
    <property type="entry name" value="Glycosidases"/>
    <property type="match status" value="1"/>
</dbReference>
<keyword evidence="3 6" id="KW-0326">Glycosidase</keyword>
<dbReference type="PROSITE" id="PS00591">
    <property type="entry name" value="GH10_1"/>
    <property type="match status" value="1"/>
</dbReference>
<dbReference type="EMBL" id="KC246813">
    <property type="protein sequence ID" value="AHF24969.1"/>
    <property type="molecule type" value="Genomic_DNA"/>
</dbReference>
<dbReference type="PANTHER" id="PTHR31490">
    <property type="entry name" value="GLYCOSYL HYDROLASE"/>
    <property type="match status" value="1"/>
</dbReference>
<evidence type="ECO:0000313" key="8">
    <source>
        <dbReference type="EMBL" id="AHF24969.1"/>
    </source>
</evidence>
<dbReference type="SUPFAM" id="SSF51445">
    <property type="entry name" value="(Trans)glycosidases"/>
    <property type="match status" value="1"/>
</dbReference>
<organism evidence="8">
    <name type="scientific">uncultured bacterium Contig1753</name>
    <dbReference type="NCBI Taxonomy" id="1393498"/>
    <lineage>
        <taxon>Bacteria</taxon>
        <taxon>environmental samples</taxon>
    </lineage>
</organism>
<evidence type="ECO:0000256" key="6">
    <source>
        <dbReference type="RuleBase" id="RU361174"/>
    </source>
</evidence>
<dbReference type="EC" id="3.2.1.8" evidence="6"/>
<dbReference type="InterPro" id="IPR001000">
    <property type="entry name" value="GH10_dom"/>
</dbReference>
<dbReference type="PRINTS" id="PR00134">
    <property type="entry name" value="GLHYDRLASE10"/>
</dbReference>
<dbReference type="PROSITE" id="PS51760">
    <property type="entry name" value="GH10_2"/>
    <property type="match status" value="1"/>
</dbReference>
<dbReference type="AlphaFoldDB" id="W0FNB9"/>
<keyword evidence="4 6" id="KW-0624">Polysaccharide degradation</keyword>
<dbReference type="SMART" id="SM00633">
    <property type="entry name" value="Glyco_10"/>
    <property type="match status" value="1"/>
</dbReference>
<dbReference type="Pfam" id="PF00331">
    <property type="entry name" value="Glyco_hydro_10"/>
    <property type="match status" value="1"/>
</dbReference>
<evidence type="ECO:0000256" key="3">
    <source>
        <dbReference type="ARBA" id="ARBA00023295"/>
    </source>
</evidence>
<name>W0FNB9_9BACT</name>
<evidence type="ECO:0000256" key="5">
    <source>
        <dbReference type="PROSITE-ProRule" id="PRU10061"/>
    </source>
</evidence>
<dbReference type="InterPro" id="IPR031158">
    <property type="entry name" value="GH10_AS"/>
</dbReference>
<dbReference type="InterPro" id="IPR044846">
    <property type="entry name" value="GH10"/>
</dbReference>
<keyword evidence="1 6" id="KW-0378">Hydrolase</keyword>
<dbReference type="GO" id="GO:0045493">
    <property type="term" value="P:xylan catabolic process"/>
    <property type="evidence" value="ECO:0007669"/>
    <property type="project" value="UniProtKB-KW"/>
</dbReference>
<dbReference type="GO" id="GO:0031176">
    <property type="term" value="F:endo-1,4-beta-xylanase activity"/>
    <property type="evidence" value="ECO:0007669"/>
    <property type="project" value="UniProtKB-EC"/>
</dbReference>
<evidence type="ECO:0000256" key="1">
    <source>
        <dbReference type="ARBA" id="ARBA00022801"/>
    </source>
</evidence>
<keyword evidence="2 6" id="KW-0119">Carbohydrate metabolism</keyword>
<evidence type="ECO:0000259" key="7">
    <source>
        <dbReference type="PROSITE" id="PS51760"/>
    </source>
</evidence>
<protein>
    <recommendedName>
        <fullName evidence="6">Beta-xylanase</fullName>
        <ecNumber evidence="6">3.2.1.8</ecNumber>
    </recommendedName>
</protein>
<feature type="domain" description="GH10" evidence="7">
    <location>
        <begin position="1"/>
        <end position="355"/>
    </location>
</feature>
<evidence type="ECO:0000256" key="2">
    <source>
        <dbReference type="ARBA" id="ARBA00023277"/>
    </source>
</evidence>
<dbReference type="PANTHER" id="PTHR31490:SF90">
    <property type="entry name" value="ENDO-1,4-BETA-XYLANASE A"/>
    <property type="match status" value="1"/>
</dbReference>